<sequence length="384" mass="42009">MTPTRPAAALARALVLAAALAAAAPSAHAQFSPPPPDQPDLAIDARTRAAVLDTLIANLHARYVFPDVARTLDRHLRSLQRRGAFDGLAGAQAFADSLSAVLRAVGRDRHFRVHYRHEPLPRAAQDERPAPEELRRMEEQMRRTNWGFDRVQRLAGNVGLLEIRHLAPPTPEAGAALAAAMQFLSSTDALILDLRRNGGGSPAMVQLVCTYLFGSEDRRHLNDLLFREGGRESVEEFWTLPWVPGARYAGKPVHVLTSRRTGSGAEELAYNLRNLERATLVGDTTTGAANPGGFVRLHDHFVAFISNGRARSPVTGTNWEGTGVLPHVPVTPGEALRTAHVLSLEALIAAASDDERRAWLRRCLEQAQNAPAEPWEDPRRTRGL</sequence>
<gene>
    <name evidence="3" type="ORF">ENR23_10140</name>
</gene>
<reference evidence="3" key="1">
    <citation type="journal article" date="2020" name="mSystems">
        <title>Genome- and Community-Level Interaction Insights into Carbon Utilization and Element Cycling Functions of Hydrothermarchaeota in Hydrothermal Sediment.</title>
        <authorList>
            <person name="Zhou Z."/>
            <person name="Liu Y."/>
            <person name="Xu W."/>
            <person name="Pan J."/>
            <person name="Luo Z.H."/>
            <person name="Li M."/>
        </authorList>
    </citation>
    <scope>NUCLEOTIDE SEQUENCE [LARGE SCALE GENOMIC DNA]</scope>
    <source>
        <strain evidence="3">SpSt-381</strain>
    </source>
</reference>
<dbReference type="PANTHER" id="PTHR11261:SF3">
    <property type="entry name" value="RETINOL-BINDING PROTEIN 3"/>
    <property type="match status" value="1"/>
</dbReference>
<organism evidence="3">
    <name type="scientific">Eiseniibacteriota bacterium</name>
    <dbReference type="NCBI Taxonomy" id="2212470"/>
    <lineage>
        <taxon>Bacteria</taxon>
        <taxon>Candidatus Eiseniibacteriota</taxon>
    </lineage>
</organism>
<dbReference type="InterPro" id="IPR005151">
    <property type="entry name" value="Tail-specific_protease"/>
</dbReference>
<dbReference type="InterPro" id="IPR029045">
    <property type="entry name" value="ClpP/crotonase-like_dom_sf"/>
</dbReference>
<evidence type="ECO:0000256" key="1">
    <source>
        <dbReference type="SAM" id="SignalP"/>
    </source>
</evidence>
<accession>A0A832I5L7</accession>
<dbReference type="PANTHER" id="PTHR11261">
    <property type="entry name" value="INTERPHOTORECEPTOR RETINOID-BINDING PROTEIN"/>
    <property type="match status" value="1"/>
</dbReference>
<protein>
    <submittedName>
        <fullName evidence="3">Peptidase</fullName>
    </submittedName>
</protein>
<dbReference type="Gene3D" id="3.30.750.44">
    <property type="match status" value="1"/>
</dbReference>
<dbReference type="EMBL" id="DSQF01000020">
    <property type="protein sequence ID" value="HGZ43765.1"/>
    <property type="molecule type" value="Genomic_DNA"/>
</dbReference>
<evidence type="ECO:0000313" key="3">
    <source>
        <dbReference type="EMBL" id="HGZ43765.1"/>
    </source>
</evidence>
<dbReference type="SUPFAM" id="SSF52096">
    <property type="entry name" value="ClpP/crotonase"/>
    <property type="match status" value="1"/>
</dbReference>
<dbReference type="SMART" id="SM00245">
    <property type="entry name" value="TSPc"/>
    <property type="match status" value="1"/>
</dbReference>
<feature type="domain" description="Tail specific protease" evidence="2">
    <location>
        <begin position="130"/>
        <end position="331"/>
    </location>
</feature>
<dbReference type="GO" id="GO:0008236">
    <property type="term" value="F:serine-type peptidase activity"/>
    <property type="evidence" value="ECO:0007669"/>
    <property type="project" value="InterPro"/>
</dbReference>
<dbReference type="CDD" id="cd07563">
    <property type="entry name" value="Peptidase_S41_IRBP"/>
    <property type="match status" value="1"/>
</dbReference>
<keyword evidence="1" id="KW-0732">Signal</keyword>
<feature type="signal peptide" evidence="1">
    <location>
        <begin position="1"/>
        <end position="29"/>
    </location>
</feature>
<comment type="caution">
    <text evidence="3">The sequence shown here is derived from an EMBL/GenBank/DDBJ whole genome shotgun (WGS) entry which is preliminary data.</text>
</comment>
<name>A0A832I5L7_UNCEI</name>
<feature type="chain" id="PRO_5032887421" evidence="1">
    <location>
        <begin position="30"/>
        <end position="384"/>
    </location>
</feature>
<dbReference type="AlphaFoldDB" id="A0A832I5L7"/>
<dbReference type="GO" id="GO:0006508">
    <property type="term" value="P:proteolysis"/>
    <property type="evidence" value="ECO:0007669"/>
    <property type="project" value="InterPro"/>
</dbReference>
<dbReference type="Pfam" id="PF03572">
    <property type="entry name" value="Peptidase_S41"/>
    <property type="match status" value="1"/>
</dbReference>
<proteinExistence type="predicted"/>
<dbReference type="Pfam" id="PF11918">
    <property type="entry name" value="Peptidase_S41_N"/>
    <property type="match status" value="1"/>
</dbReference>
<evidence type="ECO:0000259" key="2">
    <source>
        <dbReference type="SMART" id="SM00245"/>
    </source>
</evidence>
<dbReference type="Gene3D" id="3.90.226.10">
    <property type="entry name" value="2-enoyl-CoA Hydratase, Chain A, domain 1"/>
    <property type="match status" value="1"/>
</dbReference>